<organism evidence="1 2">
    <name type="scientific">Kaistella carnis</name>
    <dbReference type="NCBI Taxonomy" id="1241979"/>
    <lineage>
        <taxon>Bacteria</taxon>
        <taxon>Pseudomonadati</taxon>
        <taxon>Bacteroidota</taxon>
        <taxon>Flavobacteriia</taxon>
        <taxon>Flavobacteriales</taxon>
        <taxon>Weeksellaceae</taxon>
        <taxon>Chryseobacterium group</taxon>
        <taxon>Kaistella</taxon>
    </lineage>
</organism>
<dbReference type="OrthoDB" id="1270463at2"/>
<evidence type="ECO:0000313" key="1">
    <source>
        <dbReference type="EMBL" id="AZI32283.1"/>
    </source>
</evidence>
<accession>A0A3G8XIN4</accession>
<evidence type="ECO:0000313" key="2">
    <source>
        <dbReference type="Proteomes" id="UP000270185"/>
    </source>
</evidence>
<dbReference type="Proteomes" id="UP000270185">
    <property type="component" value="Chromosome"/>
</dbReference>
<proteinExistence type="predicted"/>
<name>A0A3G8XIN4_9FLAO</name>
<protein>
    <submittedName>
        <fullName evidence="1">Uncharacterized protein</fullName>
    </submittedName>
</protein>
<sequence>MDKSMIETKNDLIEWIENTYDLEILQMIEDLKNRVESSSLLSDTDNDSEKIIENNFDEQFAAGMTSEELLENIATHLKSIDSEERASVVSDIEAGYKVKDDFDERFTKGLTSDKAREKSKEKVREWWGK</sequence>
<gene>
    <name evidence="1" type="ORF">EIB73_03390</name>
</gene>
<dbReference type="RefSeq" id="WP_125022641.1">
    <property type="nucleotide sequence ID" value="NZ_CP034159.1"/>
</dbReference>
<reference evidence="2" key="1">
    <citation type="submission" date="2018-11" db="EMBL/GenBank/DDBJ databases">
        <title>Proposal to divide the Flavobacteriaceae and reorganize its genera based on Amino Acid Identity values calculated from whole genome sequences.</title>
        <authorList>
            <person name="Nicholson A.C."/>
            <person name="Gulvik C.A."/>
            <person name="Whitney A.M."/>
            <person name="Humrighouse B.W."/>
            <person name="Bell M."/>
            <person name="Holmes B."/>
            <person name="Steigerwalt A.G."/>
            <person name="Villarma A."/>
            <person name="Sheth M."/>
            <person name="Batra D."/>
            <person name="Pryor J."/>
            <person name="Bernardet J.-F."/>
            <person name="Hugo C."/>
            <person name="Kampfer P."/>
            <person name="Newman J.D."/>
            <person name="McQuiston J.R."/>
        </authorList>
    </citation>
    <scope>NUCLEOTIDE SEQUENCE [LARGE SCALE GENOMIC DNA]</scope>
    <source>
        <strain evidence="2">G0081</strain>
    </source>
</reference>
<keyword evidence="2" id="KW-1185">Reference proteome</keyword>
<dbReference type="KEGG" id="ccas:EIB73_03390"/>
<dbReference type="EMBL" id="CP034159">
    <property type="protein sequence ID" value="AZI32283.1"/>
    <property type="molecule type" value="Genomic_DNA"/>
</dbReference>
<dbReference type="AlphaFoldDB" id="A0A3G8XIN4"/>